<evidence type="ECO:0008006" key="5">
    <source>
        <dbReference type="Google" id="ProtNLM"/>
    </source>
</evidence>
<evidence type="ECO:0000313" key="4">
    <source>
        <dbReference type="Proteomes" id="UP001521150"/>
    </source>
</evidence>
<evidence type="ECO:0000313" key="3">
    <source>
        <dbReference type="EMBL" id="MCE7008718.1"/>
    </source>
</evidence>
<comment type="caution">
    <text evidence="3">The sequence shown here is derived from an EMBL/GenBank/DDBJ whole genome shotgun (WGS) entry which is preliminary data.</text>
</comment>
<dbReference type="PROSITE" id="PS51257">
    <property type="entry name" value="PROKAR_LIPOPROTEIN"/>
    <property type="match status" value="1"/>
</dbReference>
<dbReference type="EMBL" id="JAJVCN010000003">
    <property type="protein sequence ID" value="MCE7008718.1"/>
    <property type="molecule type" value="Genomic_DNA"/>
</dbReference>
<keyword evidence="2" id="KW-0732">Signal</keyword>
<evidence type="ECO:0000256" key="2">
    <source>
        <dbReference type="SAM" id="SignalP"/>
    </source>
</evidence>
<keyword evidence="4" id="KW-1185">Reference proteome</keyword>
<accession>A0ABS8ZQH2</accession>
<sequence>MRHLIAICAIPLLVAACTAPKVNTGAVSDASSGAQAPVAEQKPTPTWGQRHTWPNGLAVEIAKPTDCKPGKYAQPEGAKRGIKVKVTVTNGTDAPFETSVLTGMDEVQFAGANAELLFDSSGPCKAGIGLETATVLPGKTYSYEVAYAVGAEPGELQITLQPAFGQDKAVFVGQA</sequence>
<proteinExistence type="predicted"/>
<feature type="signal peptide" evidence="2">
    <location>
        <begin position="1"/>
        <end position="21"/>
    </location>
</feature>
<name>A0ABS8ZQH2_9PSEU</name>
<evidence type="ECO:0000256" key="1">
    <source>
        <dbReference type="SAM" id="MobiDB-lite"/>
    </source>
</evidence>
<reference evidence="3 4" key="1">
    <citation type="submission" date="2021-12" db="EMBL/GenBank/DDBJ databases">
        <title>Genome sequence of Kibdelosporangium philippinense ATCC 49844.</title>
        <authorList>
            <person name="Fedorov E.A."/>
            <person name="Omeragic M."/>
            <person name="Shalygina K.F."/>
            <person name="Maclea K.S."/>
        </authorList>
    </citation>
    <scope>NUCLEOTIDE SEQUENCE [LARGE SCALE GENOMIC DNA]</scope>
    <source>
        <strain evidence="3 4">ATCC 49844</strain>
    </source>
</reference>
<organism evidence="3 4">
    <name type="scientific">Kibdelosporangium philippinense</name>
    <dbReference type="NCBI Taxonomy" id="211113"/>
    <lineage>
        <taxon>Bacteria</taxon>
        <taxon>Bacillati</taxon>
        <taxon>Actinomycetota</taxon>
        <taxon>Actinomycetes</taxon>
        <taxon>Pseudonocardiales</taxon>
        <taxon>Pseudonocardiaceae</taxon>
        <taxon>Kibdelosporangium</taxon>
    </lineage>
</organism>
<protein>
    <recommendedName>
        <fullName evidence="5">DUF4352 domain-containing protein</fullName>
    </recommendedName>
</protein>
<feature type="region of interest" description="Disordered" evidence="1">
    <location>
        <begin position="26"/>
        <end position="47"/>
    </location>
</feature>
<feature type="chain" id="PRO_5045052468" description="DUF4352 domain-containing protein" evidence="2">
    <location>
        <begin position="22"/>
        <end position="175"/>
    </location>
</feature>
<gene>
    <name evidence="3" type="ORF">LWC34_38795</name>
</gene>
<dbReference type="RefSeq" id="WP_233730189.1">
    <property type="nucleotide sequence ID" value="NZ_JAJVCN010000003.1"/>
</dbReference>
<dbReference type="Proteomes" id="UP001521150">
    <property type="component" value="Unassembled WGS sequence"/>
</dbReference>